<comment type="caution">
    <text evidence="1">The sequence shown here is derived from an EMBL/GenBank/DDBJ whole genome shotgun (WGS) entry which is preliminary data.</text>
</comment>
<dbReference type="InterPro" id="IPR043128">
    <property type="entry name" value="Rev_trsase/Diguanyl_cyclase"/>
</dbReference>
<dbReference type="Gene3D" id="3.10.10.10">
    <property type="entry name" value="HIV Type 1 Reverse Transcriptase, subunit A, domain 1"/>
    <property type="match status" value="1"/>
</dbReference>
<reference evidence="1" key="1">
    <citation type="submission" date="2021-10" db="EMBL/GenBank/DDBJ databases">
        <title>Tropical sea cucumber genome reveals ecological adaptation and Cuvierian tubules defense mechanism.</title>
        <authorList>
            <person name="Chen T."/>
        </authorList>
    </citation>
    <scope>NUCLEOTIDE SEQUENCE</scope>
    <source>
        <strain evidence="1">Nanhai2018</strain>
        <tissue evidence="1">Muscle</tissue>
    </source>
</reference>
<evidence type="ECO:0000313" key="2">
    <source>
        <dbReference type="Proteomes" id="UP001152320"/>
    </source>
</evidence>
<dbReference type="AlphaFoldDB" id="A0A9Q1HM96"/>
<dbReference type="Proteomes" id="UP001152320">
    <property type="component" value="Chromosome 1"/>
</dbReference>
<dbReference type="InterPro" id="IPR053134">
    <property type="entry name" value="RNA-dir_DNA_polymerase"/>
</dbReference>
<dbReference type="PANTHER" id="PTHR24559">
    <property type="entry name" value="TRANSPOSON TY3-I GAG-POL POLYPROTEIN"/>
    <property type="match status" value="1"/>
</dbReference>
<gene>
    <name evidence="1" type="ORF">HOLleu_04222</name>
</gene>
<dbReference type="SUPFAM" id="SSF56672">
    <property type="entry name" value="DNA/RNA polymerases"/>
    <property type="match status" value="1"/>
</dbReference>
<organism evidence="1 2">
    <name type="scientific">Holothuria leucospilota</name>
    <name type="common">Black long sea cucumber</name>
    <name type="synonym">Mertensiothuria leucospilota</name>
    <dbReference type="NCBI Taxonomy" id="206669"/>
    <lineage>
        <taxon>Eukaryota</taxon>
        <taxon>Metazoa</taxon>
        <taxon>Echinodermata</taxon>
        <taxon>Eleutherozoa</taxon>
        <taxon>Echinozoa</taxon>
        <taxon>Holothuroidea</taxon>
        <taxon>Aspidochirotacea</taxon>
        <taxon>Aspidochirotida</taxon>
        <taxon>Holothuriidae</taxon>
        <taxon>Holothuria</taxon>
    </lineage>
</organism>
<dbReference type="OrthoDB" id="8059659at2759"/>
<dbReference type="Gene3D" id="3.30.70.270">
    <property type="match status" value="1"/>
</dbReference>
<dbReference type="InterPro" id="IPR043502">
    <property type="entry name" value="DNA/RNA_pol_sf"/>
</dbReference>
<dbReference type="EMBL" id="JAIZAY010000001">
    <property type="protein sequence ID" value="KAJ8050863.1"/>
    <property type="molecule type" value="Genomic_DNA"/>
</dbReference>
<evidence type="ECO:0000313" key="1">
    <source>
        <dbReference type="EMBL" id="KAJ8050863.1"/>
    </source>
</evidence>
<keyword evidence="2" id="KW-1185">Reference proteome</keyword>
<sequence>MPARCKKSRVVHVNLLKKRYSRGDEHRNAKFVFITGVVNEIGQAASEDYTEFSDNDVECNIVEANCIQIQTWQQAEITSDITSAQRCEVERVLNSYSEIFSDVPGRTVEHHIELVHREPVRQGAYRMPHAWRDPVKKELNQMLELGIIEPTTSTYASPIVVVPKPDGSVRVCTDYRRLNSKSKFDPYVMPRVDDILDKVGNAKFITTLDLTKGFYQIR</sequence>
<protein>
    <submittedName>
        <fullName evidence="1">Uncharacterized protein</fullName>
    </submittedName>
</protein>
<dbReference type="PANTHER" id="PTHR24559:SF454">
    <property type="entry name" value="RIBONUCLEASE H"/>
    <property type="match status" value="1"/>
</dbReference>
<proteinExistence type="predicted"/>
<dbReference type="CDD" id="cd01647">
    <property type="entry name" value="RT_LTR"/>
    <property type="match status" value="1"/>
</dbReference>
<accession>A0A9Q1HM96</accession>
<name>A0A9Q1HM96_HOLLE</name>